<dbReference type="RefSeq" id="WP_344935758.1">
    <property type="nucleotide sequence ID" value="NZ_BAAAZR010000002.1"/>
</dbReference>
<comment type="caution">
    <text evidence="4">The sequence shown here is derived from an EMBL/GenBank/DDBJ whole genome shotgun (WGS) entry which is preliminary data.</text>
</comment>
<dbReference type="SUPFAM" id="SSF47336">
    <property type="entry name" value="ACP-like"/>
    <property type="match status" value="1"/>
</dbReference>
<dbReference type="Pfam" id="PF00550">
    <property type="entry name" value="PP-binding"/>
    <property type="match status" value="1"/>
</dbReference>
<dbReference type="Proteomes" id="UP001500888">
    <property type="component" value="Unassembled WGS sequence"/>
</dbReference>
<dbReference type="EMBL" id="BAAAZR010000002">
    <property type="protein sequence ID" value="GAA3796017.1"/>
    <property type="molecule type" value="Genomic_DNA"/>
</dbReference>
<name>A0ABP7HLU4_9ACTN</name>
<evidence type="ECO:0000313" key="4">
    <source>
        <dbReference type="EMBL" id="GAA3796017.1"/>
    </source>
</evidence>
<protein>
    <recommendedName>
        <fullName evidence="3">Carrier domain-containing protein</fullName>
    </recommendedName>
</protein>
<accession>A0ABP7HLU4</accession>
<sequence length="89" mass="9548">MSTVHPGDLSVSAIQEKVEKIWKDVLAVVPGEEDATFFELQGESIAATRIASRVEEEIGVDIEVADLFEDDPTLEAFVRTVVGKAGASS</sequence>
<feature type="domain" description="Carrier" evidence="3">
    <location>
        <begin position="9"/>
        <end position="85"/>
    </location>
</feature>
<dbReference type="Gene3D" id="1.10.1200.10">
    <property type="entry name" value="ACP-like"/>
    <property type="match status" value="1"/>
</dbReference>
<keyword evidence="2" id="KW-0597">Phosphoprotein</keyword>
<organism evidence="4 5">
    <name type="scientific">Sphaerisporangium flaviroseum</name>
    <dbReference type="NCBI Taxonomy" id="509199"/>
    <lineage>
        <taxon>Bacteria</taxon>
        <taxon>Bacillati</taxon>
        <taxon>Actinomycetota</taxon>
        <taxon>Actinomycetes</taxon>
        <taxon>Streptosporangiales</taxon>
        <taxon>Streptosporangiaceae</taxon>
        <taxon>Sphaerisporangium</taxon>
    </lineage>
</organism>
<evidence type="ECO:0000313" key="5">
    <source>
        <dbReference type="Proteomes" id="UP001500888"/>
    </source>
</evidence>
<proteinExistence type="predicted"/>
<keyword evidence="5" id="KW-1185">Reference proteome</keyword>
<evidence type="ECO:0000256" key="1">
    <source>
        <dbReference type="ARBA" id="ARBA00022450"/>
    </source>
</evidence>
<dbReference type="InterPro" id="IPR009081">
    <property type="entry name" value="PP-bd_ACP"/>
</dbReference>
<dbReference type="PROSITE" id="PS50075">
    <property type="entry name" value="CARRIER"/>
    <property type="match status" value="1"/>
</dbReference>
<evidence type="ECO:0000259" key="3">
    <source>
        <dbReference type="PROSITE" id="PS50075"/>
    </source>
</evidence>
<dbReference type="PROSITE" id="PS00012">
    <property type="entry name" value="PHOSPHOPANTETHEINE"/>
    <property type="match status" value="1"/>
</dbReference>
<keyword evidence="1" id="KW-0596">Phosphopantetheine</keyword>
<dbReference type="InterPro" id="IPR006162">
    <property type="entry name" value="Ppantetheine_attach_site"/>
</dbReference>
<gene>
    <name evidence="4" type="ORF">GCM10022226_14190</name>
</gene>
<evidence type="ECO:0000256" key="2">
    <source>
        <dbReference type="ARBA" id="ARBA00022553"/>
    </source>
</evidence>
<dbReference type="InterPro" id="IPR036736">
    <property type="entry name" value="ACP-like_sf"/>
</dbReference>
<reference evidence="5" key="1">
    <citation type="journal article" date="2019" name="Int. J. Syst. Evol. Microbiol.">
        <title>The Global Catalogue of Microorganisms (GCM) 10K type strain sequencing project: providing services to taxonomists for standard genome sequencing and annotation.</title>
        <authorList>
            <consortium name="The Broad Institute Genomics Platform"/>
            <consortium name="The Broad Institute Genome Sequencing Center for Infectious Disease"/>
            <person name="Wu L."/>
            <person name="Ma J."/>
        </authorList>
    </citation>
    <scope>NUCLEOTIDE SEQUENCE [LARGE SCALE GENOMIC DNA]</scope>
    <source>
        <strain evidence="5">JCM 16908</strain>
    </source>
</reference>